<dbReference type="Proteomes" id="UP000008495">
    <property type="component" value="Unassembled WGS sequence"/>
</dbReference>
<dbReference type="STRING" id="100225.SAMN05421595_0887"/>
<keyword evidence="1" id="KW-0560">Oxidoreductase</keyword>
<keyword evidence="2" id="KW-1185">Reference proteome</keyword>
<organism evidence="1 2">
    <name type="scientific">Austwickia chelonae NBRC 105200</name>
    <dbReference type="NCBI Taxonomy" id="1184607"/>
    <lineage>
        <taxon>Bacteria</taxon>
        <taxon>Bacillati</taxon>
        <taxon>Actinomycetota</taxon>
        <taxon>Actinomycetes</taxon>
        <taxon>Micrococcales</taxon>
        <taxon>Dermatophilaceae</taxon>
        <taxon>Austwickia</taxon>
    </lineage>
</organism>
<comment type="caution">
    <text evidence="1">The sequence shown here is derived from an EMBL/GenBank/DDBJ whole genome shotgun (WGS) entry which is preliminary data.</text>
</comment>
<dbReference type="GO" id="GO:0051213">
    <property type="term" value="F:dioxygenase activity"/>
    <property type="evidence" value="ECO:0007669"/>
    <property type="project" value="UniProtKB-KW"/>
</dbReference>
<sequence>MTFSTVPTIIQGGMGVAVSSWQMARAVAAAGQLGVVSGTALDAVLARRLQDGDPGGHCRRALSHFPDLAMVERVLARYLRPDGRAPGVPYRPHPRLTAEPGQDALDLSITGNFVEVWLAKEGHQGIVGINLLEKIQMGTPAALLGAILAEVDVVLMGAGIPREIPGVLTALAAGRPCELTVDVVGATRRHVVALDPGAALGVPVPDLRRPEFLAIVSVHSLATYLCRDDRIRPDGFVVEGPQAGGHSAPPRGRLRLGEDGEPVYGPRDVADLGVFEALGAPFWLAGAQADPEGVAATLATGASGVQCGTVFALSTDSGLTGRLRARLLAEIDSGRLRVRNDPRASPTGFPFKLAELSGTVAQAEVYEQRPRLCDLSYLREPYERLDGSLGYRCASEPVEIYLRKGGVEADTVGRRCLCNALMADIGLGQTRKDGYTELPGVTLGQDLRGVRLLSELYPQGWSAAEAVRWLLSADGGQDSSSPNSPTHHASI</sequence>
<evidence type="ECO:0000313" key="2">
    <source>
        <dbReference type="Proteomes" id="UP000008495"/>
    </source>
</evidence>
<dbReference type="RefSeq" id="WP_006503125.1">
    <property type="nucleotide sequence ID" value="NZ_BAGZ01000008.1"/>
</dbReference>
<dbReference type="AlphaFoldDB" id="K6VSQ1"/>
<dbReference type="SUPFAM" id="SSF51412">
    <property type="entry name" value="Inosine monophosphate dehydrogenase (IMPDH)"/>
    <property type="match status" value="1"/>
</dbReference>
<dbReference type="PANTHER" id="PTHR32332">
    <property type="entry name" value="2-NITROPROPANE DIOXYGENASE"/>
    <property type="match status" value="1"/>
</dbReference>
<dbReference type="EMBL" id="BAGZ01000008">
    <property type="protein sequence ID" value="GAB78370.1"/>
    <property type="molecule type" value="Genomic_DNA"/>
</dbReference>
<proteinExistence type="predicted"/>
<dbReference type="PANTHER" id="PTHR32332:SF33">
    <property type="entry name" value="NITRONATE MONOOXYGENASE DOMAIN-CONTAINING PROTEIN"/>
    <property type="match status" value="1"/>
</dbReference>
<dbReference type="Pfam" id="PF03060">
    <property type="entry name" value="NMO"/>
    <property type="match status" value="1"/>
</dbReference>
<evidence type="ECO:0000313" key="1">
    <source>
        <dbReference type="EMBL" id="GAB78370.1"/>
    </source>
</evidence>
<dbReference type="eggNOG" id="COG2070">
    <property type="taxonomic scope" value="Bacteria"/>
</dbReference>
<keyword evidence="1" id="KW-0223">Dioxygenase</keyword>
<protein>
    <submittedName>
        <fullName evidence="1">Putative 2-nitropropane dioxygenase</fullName>
    </submittedName>
</protein>
<dbReference type="InterPro" id="IPR013785">
    <property type="entry name" value="Aldolase_TIM"/>
</dbReference>
<accession>K6VSQ1</accession>
<dbReference type="Gene3D" id="3.20.20.70">
    <property type="entry name" value="Aldolase class I"/>
    <property type="match status" value="1"/>
</dbReference>
<name>K6VSQ1_9MICO</name>
<reference evidence="1 2" key="1">
    <citation type="submission" date="2012-08" db="EMBL/GenBank/DDBJ databases">
        <title>Whole genome shotgun sequence of Austwickia chelonae NBRC 105200.</title>
        <authorList>
            <person name="Yoshida I."/>
            <person name="Hosoyama A."/>
            <person name="Tsuchikane K."/>
            <person name="Katsumata H."/>
            <person name="Ando Y."/>
            <person name="Ohji S."/>
            <person name="Hamada M."/>
            <person name="Tamura T."/>
            <person name="Yamazoe A."/>
            <person name="Yamazaki S."/>
            <person name="Fujita N."/>
        </authorList>
    </citation>
    <scope>NUCLEOTIDE SEQUENCE [LARGE SCALE GENOMIC DNA]</scope>
    <source>
        <strain evidence="1 2">NBRC 105200</strain>
    </source>
</reference>
<gene>
    <name evidence="1" type="ORF">AUCHE_08_06180</name>
</gene>